<evidence type="ECO:0000256" key="2">
    <source>
        <dbReference type="ARBA" id="ARBA00010883"/>
    </source>
</evidence>
<evidence type="ECO:0000313" key="7">
    <source>
        <dbReference type="EMBL" id="KOX69595.1"/>
    </source>
</evidence>
<organism evidence="7 8">
    <name type="scientific">Melipona quadrifasciata</name>
    <dbReference type="NCBI Taxonomy" id="166423"/>
    <lineage>
        <taxon>Eukaryota</taxon>
        <taxon>Metazoa</taxon>
        <taxon>Ecdysozoa</taxon>
        <taxon>Arthropoda</taxon>
        <taxon>Hexapoda</taxon>
        <taxon>Insecta</taxon>
        <taxon>Pterygota</taxon>
        <taxon>Neoptera</taxon>
        <taxon>Endopterygota</taxon>
        <taxon>Hymenoptera</taxon>
        <taxon>Apocrita</taxon>
        <taxon>Aculeata</taxon>
        <taxon>Apoidea</taxon>
        <taxon>Anthophila</taxon>
        <taxon>Apidae</taxon>
        <taxon>Melipona</taxon>
    </lineage>
</organism>
<evidence type="ECO:0000256" key="3">
    <source>
        <dbReference type="ARBA" id="ARBA00022443"/>
    </source>
</evidence>
<dbReference type="SMART" id="SM00312">
    <property type="entry name" value="PX"/>
    <property type="match status" value="1"/>
</dbReference>
<dbReference type="Pfam" id="PF10456">
    <property type="entry name" value="BAR_3_WASP_bdg"/>
    <property type="match status" value="1"/>
</dbReference>
<evidence type="ECO:0000256" key="4">
    <source>
        <dbReference type="ARBA" id="ARBA00023136"/>
    </source>
</evidence>
<reference evidence="7 8" key="1">
    <citation type="submission" date="2015-07" db="EMBL/GenBank/DDBJ databases">
        <title>The genome of Melipona quadrifasciata.</title>
        <authorList>
            <person name="Pan H."/>
            <person name="Kapheim K."/>
        </authorList>
    </citation>
    <scope>NUCLEOTIDE SEQUENCE [LARGE SCALE GENOMIC DNA]</scope>
    <source>
        <strain evidence="7">0111107301</strain>
        <tissue evidence="7">Whole body</tissue>
    </source>
</reference>
<accession>A0A0M8ZRF3</accession>
<feature type="domain" description="PX" evidence="6">
    <location>
        <begin position="85"/>
        <end position="194"/>
    </location>
</feature>
<dbReference type="GO" id="GO:0016197">
    <property type="term" value="P:endosomal transport"/>
    <property type="evidence" value="ECO:0007669"/>
    <property type="project" value="TreeGrafter"/>
</dbReference>
<dbReference type="PANTHER" id="PTHR45827">
    <property type="entry name" value="SORTING NEXIN"/>
    <property type="match status" value="1"/>
</dbReference>
<keyword evidence="8" id="KW-1185">Reference proteome</keyword>
<dbReference type="GO" id="GO:0035091">
    <property type="term" value="F:phosphatidylinositol binding"/>
    <property type="evidence" value="ECO:0007669"/>
    <property type="project" value="InterPro"/>
</dbReference>
<sequence length="387" mass="45542">MIQLPQHHTVDYGDSVSMHTIHSVIPERPIPNIPKKNNKFSTLIKSGEDSFLLGMRMVFKTENEKKYIEEIEGGHYRWSSRGESYNCVVTSPKKESKLKGLKSFIVYQLTPTFNNIQVSRRYKHFDWLHERLEEKYCFIPIPPLPDKQISGRYDEQFIEHRRTQLQEFVDYVCRHPVLARSRVWEHFITLEIQTDAFSRFISGLDPVVKNFMAMAVDQTKKSLLYKREFQKIGQSFSALSHALEGDDRSRGRLTYALKITGDAYNDIGKLYEEQPKFDWEPLSDKFHIYRGIISNFPDVISIHKTAVQKRKDYEKLVSEHKMEPQQLRDLSHRTDVIARALLAEETHFQMEQEVHLTQAMKTHLAEQIKFYQKIVDKLREALNAYEG</sequence>
<comment type="subcellular location">
    <subcellularLocation>
        <location evidence="1">Cytoplasmic vesicle membrane</location>
    </subcellularLocation>
</comment>
<dbReference type="PROSITE" id="PS50195">
    <property type="entry name" value="PX"/>
    <property type="match status" value="1"/>
</dbReference>
<protein>
    <submittedName>
        <fullName evidence="7">Sorting nexin-33</fullName>
    </submittedName>
</protein>
<dbReference type="GO" id="GO:0006897">
    <property type="term" value="P:endocytosis"/>
    <property type="evidence" value="ECO:0007669"/>
    <property type="project" value="TreeGrafter"/>
</dbReference>
<gene>
    <name evidence="7" type="ORF">WN51_05150</name>
</gene>
<keyword evidence="5" id="KW-0968">Cytoplasmic vesicle</keyword>
<dbReference type="InterPro" id="IPR019497">
    <property type="entry name" value="Sorting_nexin_WASP-bd-dom"/>
</dbReference>
<keyword evidence="4" id="KW-0472">Membrane</keyword>
<dbReference type="EMBL" id="KQ435885">
    <property type="protein sequence ID" value="KOX69595.1"/>
    <property type="molecule type" value="Genomic_DNA"/>
</dbReference>
<evidence type="ECO:0000259" key="6">
    <source>
        <dbReference type="PROSITE" id="PS50195"/>
    </source>
</evidence>
<dbReference type="InterPro" id="IPR001683">
    <property type="entry name" value="PX_dom"/>
</dbReference>
<evidence type="ECO:0000256" key="5">
    <source>
        <dbReference type="ARBA" id="ARBA00023329"/>
    </source>
</evidence>
<dbReference type="GO" id="GO:0005886">
    <property type="term" value="C:plasma membrane"/>
    <property type="evidence" value="ECO:0007669"/>
    <property type="project" value="TreeGrafter"/>
</dbReference>
<evidence type="ECO:0000313" key="8">
    <source>
        <dbReference type="Proteomes" id="UP000053105"/>
    </source>
</evidence>
<dbReference type="Gene3D" id="3.30.1520.10">
    <property type="entry name" value="Phox-like domain"/>
    <property type="match status" value="1"/>
</dbReference>
<dbReference type="OrthoDB" id="10254720at2759"/>
<dbReference type="GO" id="GO:0097320">
    <property type="term" value="P:plasma membrane tubulation"/>
    <property type="evidence" value="ECO:0007669"/>
    <property type="project" value="TreeGrafter"/>
</dbReference>
<dbReference type="STRING" id="166423.A0A0M8ZRF3"/>
<dbReference type="InterPro" id="IPR027267">
    <property type="entry name" value="AH/BAR_dom_sf"/>
</dbReference>
<evidence type="ECO:0000256" key="1">
    <source>
        <dbReference type="ARBA" id="ARBA00004156"/>
    </source>
</evidence>
<dbReference type="InterPro" id="IPR036871">
    <property type="entry name" value="PX_dom_sf"/>
</dbReference>
<keyword evidence="3" id="KW-0728">SH3 domain</keyword>
<dbReference type="Proteomes" id="UP000053105">
    <property type="component" value="Unassembled WGS sequence"/>
</dbReference>
<dbReference type="AlphaFoldDB" id="A0A0M8ZRF3"/>
<dbReference type="PANTHER" id="PTHR45827:SF1">
    <property type="entry name" value="SORTING NEXIN"/>
    <property type="match status" value="1"/>
</dbReference>
<dbReference type="CDD" id="cd07626">
    <property type="entry name" value="BAR_SNX9_like"/>
    <property type="match status" value="1"/>
</dbReference>
<dbReference type="SUPFAM" id="SSF64268">
    <property type="entry name" value="PX domain"/>
    <property type="match status" value="1"/>
</dbReference>
<dbReference type="GO" id="GO:0030659">
    <property type="term" value="C:cytoplasmic vesicle membrane"/>
    <property type="evidence" value="ECO:0007669"/>
    <property type="project" value="UniProtKB-SubCell"/>
</dbReference>
<dbReference type="FunFam" id="3.30.1520.10:FF:000004">
    <property type="entry name" value="Sorting nexin"/>
    <property type="match status" value="1"/>
</dbReference>
<proteinExistence type="inferred from homology"/>
<comment type="similarity">
    <text evidence="2">Belongs to the sorting nexin family.</text>
</comment>
<dbReference type="Gene3D" id="1.20.1270.60">
    <property type="entry name" value="Arfaptin homology (AH) domain/BAR domain"/>
    <property type="match status" value="1"/>
</dbReference>
<name>A0A0M8ZRF3_9HYME</name>